<keyword evidence="4 5" id="KW-0472">Membrane</keyword>
<comment type="subcellular location">
    <subcellularLocation>
        <location evidence="1">Membrane</location>
        <topology evidence="1">Multi-pass membrane protein</topology>
    </subcellularLocation>
</comment>
<gene>
    <name evidence="7" type="ORF">COV58_01780</name>
</gene>
<evidence type="ECO:0000256" key="5">
    <source>
        <dbReference type="SAM" id="Phobius"/>
    </source>
</evidence>
<dbReference type="InterPro" id="IPR037185">
    <property type="entry name" value="EmrE-like"/>
</dbReference>
<evidence type="ECO:0000256" key="1">
    <source>
        <dbReference type="ARBA" id="ARBA00004141"/>
    </source>
</evidence>
<dbReference type="EMBL" id="PCVM01000041">
    <property type="protein sequence ID" value="PIQ73580.1"/>
    <property type="molecule type" value="Genomic_DNA"/>
</dbReference>
<proteinExistence type="predicted"/>
<keyword evidence="3 5" id="KW-1133">Transmembrane helix</keyword>
<feature type="transmembrane region" description="Helical" evidence="5">
    <location>
        <begin position="105"/>
        <end position="123"/>
    </location>
</feature>
<evidence type="ECO:0000256" key="4">
    <source>
        <dbReference type="ARBA" id="ARBA00023136"/>
    </source>
</evidence>
<feature type="transmembrane region" description="Helical" evidence="5">
    <location>
        <begin position="74"/>
        <end position="93"/>
    </location>
</feature>
<dbReference type="Gene3D" id="1.10.3730.20">
    <property type="match status" value="1"/>
</dbReference>
<feature type="transmembrane region" description="Helical" evidence="5">
    <location>
        <begin position="132"/>
        <end position="149"/>
    </location>
</feature>
<accession>A0A2M6IUQ7</accession>
<dbReference type="Proteomes" id="UP000231056">
    <property type="component" value="Unassembled WGS sequence"/>
</dbReference>
<feature type="transmembrane region" description="Helical" evidence="5">
    <location>
        <begin position="273"/>
        <end position="292"/>
    </location>
</feature>
<feature type="domain" description="EamA" evidence="6">
    <location>
        <begin position="14"/>
        <end position="146"/>
    </location>
</feature>
<organism evidence="7 8">
    <name type="scientific">Candidatus Roizmanbacteria bacterium CG11_big_fil_rev_8_21_14_0_20_36_8</name>
    <dbReference type="NCBI Taxonomy" id="1974856"/>
    <lineage>
        <taxon>Bacteria</taxon>
        <taxon>Candidatus Roizmaniibacteriota</taxon>
    </lineage>
</organism>
<feature type="transmembrane region" description="Helical" evidence="5">
    <location>
        <begin position="217"/>
        <end position="237"/>
    </location>
</feature>
<evidence type="ECO:0000256" key="2">
    <source>
        <dbReference type="ARBA" id="ARBA00022692"/>
    </source>
</evidence>
<protein>
    <recommendedName>
        <fullName evidence="6">EamA domain-containing protein</fullName>
    </recommendedName>
</protein>
<dbReference type="PANTHER" id="PTHR22911:SF6">
    <property type="entry name" value="SOLUTE CARRIER FAMILY 35 MEMBER G1"/>
    <property type="match status" value="1"/>
</dbReference>
<feature type="transmembrane region" description="Helical" evidence="5">
    <location>
        <begin position="185"/>
        <end position="205"/>
    </location>
</feature>
<keyword evidence="2 5" id="KW-0812">Transmembrane</keyword>
<feature type="domain" description="EamA" evidence="6">
    <location>
        <begin position="159"/>
        <end position="285"/>
    </location>
</feature>
<dbReference type="InterPro" id="IPR000620">
    <property type="entry name" value="EamA_dom"/>
</dbReference>
<feature type="transmembrane region" description="Helical" evidence="5">
    <location>
        <begin position="44"/>
        <end position="62"/>
    </location>
</feature>
<feature type="transmembrane region" description="Helical" evidence="5">
    <location>
        <begin position="12"/>
        <end position="32"/>
    </location>
</feature>
<dbReference type="AlphaFoldDB" id="A0A2M6IUQ7"/>
<evidence type="ECO:0000259" key="6">
    <source>
        <dbReference type="Pfam" id="PF00892"/>
    </source>
</evidence>
<dbReference type="GO" id="GO:0016020">
    <property type="term" value="C:membrane"/>
    <property type="evidence" value="ECO:0007669"/>
    <property type="project" value="UniProtKB-SubCell"/>
</dbReference>
<feature type="transmembrane region" description="Helical" evidence="5">
    <location>
        <begin position="155"/>
        <end position="173"/>
    </location>
</feature>
<comment type="caution">
    <text evidence="7">The sequence shown here is derived from an EMBL/GenBank/DDBJ whole genome shotgun (WGS) entry which is preliminary data.</text>
</comment>
<evidence type="ECO:0000313" key="7">
    <source>
        <dbReference type="EMBL" id="PIQ73580.1"/>
    </source>
</evidence>
<dbReference type="SUPFAM" id="SSF103481">
    <property type="entry name" value="Multidrug resistance efflux transporter EmrE"/>
    <property type="match status" value="2"/>
</dbReference>
<name>A0A2M6IUQ7_9BACT</name>
<reference evidence="7 8" key="1">
    <citation type="submission" date="2017-09" db="EMBL/GenBank/DDBJ databases">
        <title>Depth-based differentiation of microbial function through sediment-hosted aquifers and enrichment of novel symbionts in the deep terrestrial subsurface.</title>
        <authorList>
            <person name="Probst A.J."/>
            <person name="Ladd B."/>
            <person name="Jarett J.K."/>
            <person name="Geller-Mcgrath D.E."/>
            <person name="Sieber C.M."/>
            <person name="Emerson J.B."/>
            <person name="Anantharaman K."/>
            <person name="Thomas B.C."/>
            <person name="Malmstrom R."/>
            <person name="Stieglmeier M."/>
            <person name="Klingl A."/>
            <person name="Woyke T."/>
            <person name="Ryan C.M."/>
            <person name="Banfield J.F."/>
        </authorList>
    </citation>
    <scope>NUCLEOTIDE SEQUENCE [LARGE SCALE GENOMIC DNA]</scope>
    <source>
        <strain evidence="7">CG11_big_fil_rev_8_21_14_0_20_36_8</strain>
    </source>
</reference>
<dbReference type="PANTHER" id="PTHR22911">
    <property type="entry name" value="ACYL-MALONYL CONDENSING ENZYME-RELATED"/>
    <property type="match status" value="1"/>
</dbReference>
<dbReference type="Pfam" id="PF00892">
    <property type="entry name" value="EamA"/>
    <property type="match status" value="2"/>
</dbReference>
<evidence type="ECO:0000313" key="8">
    <source>
        <dbReference type="Proteomes" id="UP000231056"/>
    </source>
</evidence>
<evidence type="ECO:0000256" key="3">
    <source>
        <dbReference type="ARBA" id="ARBA00022989"/>
    </source>
</evidence>
<feature type="transmembrane region" description="Helical" evidence="5">
    <location>
        <begin position="249"/>
        <end position="267"/>
    </location>
</feature>
<sequence>MKQYMSIISNRSLQGILWITLSAVCFGSYGIWSKLMAGSFGEFSQGWIRGLLILSILLPIGIRNHSYSRIHRKDVWWFVLVSLGAMNQAPYFYAFSNLTIGTATLLFYASLTVGGYIIGKLVFYEKMTWQKITAFLLALSGMYILFEFSLGTSQYVAGLAGVVAGLMGGIEVTCTKKVSDRYSNIQILTVLFVVMFLGNIPIALFRHESIPTLALNIPWLAQFGYTIAMLGAMYCVVKGFQYLEASIGSLIGLSEILFAALFGISLFGESITISLIVGGSIILFAGAIPLIYRSKKDFKMNDT</sequence>